<dbReference type="PROSITE" id="PS50011">
    <property type="entry name" value="PROTEIN_KINASE_DOM"/>
    <property type="match status" value="1"/>
</dbReference>
<evidence type="ECO:0000256" key="6">
    <source>
        <dbReference type="ARBA" id="ARBA00038999"/>
    </source>
</evidence>
<evidence type="ECO:0000256" key="4">
    <source>
        <dbReference type="ARBA" id="ARBA00022840"/>
    </source>
</evidence>
<proteinExistence type="inferred from homology"/>
<dbReference type="EC" id="2.7.12.2" evidence="6"/>
<dbReference type="PANTHER" id="PTHR48013:SF9">
    <property type="entry name" value="DUAL SPECIFICITY MITOGEN-ACTIVATED PROTEIN KINASE KINASE 5"/>
    <property type="match status" value="1"/>
</dbReference>
<dbReference type="AlphaFoldDB" id="A0A7W7M4K5"/>
<dbReference type="RefSeq" id="WP_185037292.1">
    <property type="nucleotide sequence ID" value="NZ_BAABFG010000005.1"/>
</dbReference>
<dbReference type="SUPFAM" id="SSF56112">
    <property type="entry name" value="Protein kinase-like (PK-like)"/>
    <property type="match status" value="1"/>
</dbReference>
<feature type="binding site" evidence="10">
    <location>
        <position position="66"/>
    </location>
    <ligand>
        <name>ATP</name>
        <dbReference type="ChEBI" id="CHEBI:30616"/>
    </ligand>
</feature>
<keyword evidence="1 13" id="KW-0808">Transferase</keyword>
<accession>A0A7W7M4K5</accession>
<comment type="catalytic activity">
    <reaction evidence="9">
        <text>L-tyrosyl-[protein] + ATP = O-phospho-L-tyrosyl-[protein] + ADP + H(+)</text>
        <dbReference type="Rhea" id="RHEA:10596"/>
        <dbReference type="Rhea" id="RHEA-COMP:10136"/>
        <dbReference type="Rhea" id="RHEA-COMP:20101"/>
        <dbReference type="ChEBI" id="CHEBI:15378"/>
        <dbReference type="ChEBI" id="CHEBI:30616"/>
        <dbReference type="ChEBI" id="CHEBI:46858"/>
        <dbReference type="ChEBI" id="CHEBI:61978"/>
        <dbReference type="ChEBI" id="CHEBI:456216"/>
        <dbReference type="EC" id="2.7.12.2"/>
    </reaction>
</comment>
<name>A0A7W7M4K5_9ACTN</name>
<feature type="domain" description="Protein kinase" evidence="12">
    <location>
        <begin position="37"/>
        <end position="290"/>
    </location>
</feature>
<evidence type="ECO:0000256" key="2">
    <source>
        <dbReference type="ARBA" id="ARBA00022741"/>
    </source>
</evidence>
<gene>
    <name evidence="13" type="ORF">BJY16_000245</name>
</gene>
<feature type="region of interest" description="Disordered" evidence="11">
    <location>
        <begin position="1"/>
        <end position="26"/>
    </location>
</feature>
<feature type="compositionally biased region" description="Low complexity" evidence="11">
    <location>
        <begin position="380"/>
        <end position="411"/>
    </location>
</feature>
<dbReference type="GO" id="GO:0005524">
    <property type="term" value="F:ATP binding"/>
    <property type="evidence" value="ECO:0007669"/>
    <property type="project" value="UniProtKB-UniRule"/>
</dbReference>
<keyword evidence="4 10" id="KW-0067">ATP-binding</keyword>
<evidence type="ECO:0000256" key="1">
    <source>
        <dbReference type="ARBA" id="ARBA00022679"/>
    </source>
</evidence>
<dbReference type="CDD" id="cd14014">
    <property type="entry name" value="STKc_PknB_like"/>
    <property type="match status" value="1"/>
</dbReference>
<evidence type="ECO:0000256" key="7">
    <source>
        <dbReference type="ARBA" id="ARBA00049014"/>
    </source>
</evidence>
<feature type="region of interest" description="Disordered" evidence="11">
    <location>
        <begin position="299"/>
        <end position="330"/>
    </location>
</feature>
<comment type="caution">
    <text evidence="13">The sequence shown here is derived from an EMBL/GenBank/DDBJ whole genome shotgun (WGS) entry which is preliminary data.</text>
</comment>
<sequence length="592" mass="61141">MQPSLSMNGPRSPHDDPGAGDDPSTVDLSGRCVGNSYVLVCPVGQGATGTVWRGIDRTTGEQVAVKLLHQGLLRQPKLVTRFVQERTILMMVRHENIVGVRDLFSVGESIGLVMDFVPGGSLRDRLREQGTLPAAEAARLSAQVAAALTETHALSVVHRDVKPDNVLLSGSGEDARVRLTDFGIARVLDTAGLTTPHAIIGTPRYMAPETISGGEATPAADVYALGIMLYELICGYPPFGGEPFAVLHGHLDDPVPRPAGMTDEVWSVVRDCLDKDPAARPAAGQLQERLRDLARDTAGAPALPAPAGPPDSDPPVVPVTAPRPVRRAPRNRPRSWVWGRHGLAVTAICGMLAATGWGGYHAWQLRDAFGRTPAAAAPANARQAAVDPAAGPAPSTAGVPPVPPAAAASGGPAAGGTAPGGLEHTSAGRPTPRAGSIPAGAVAGAVPGTGIGATAGPAQIGASAGPGRVGGSVAFRPWVCGDKYAFDLGHPMLVQPCHALGPAIRAIGQMEAVPGVQADITLTVRDAESDEVVAGPYTCSALMFTDAAIKQTCGPIDLQAPHGGRYVVEQSWEYTDRPLLPGGSVRGPQFTW</sequence>
<reference evidence="13 14" key="1">
    <citation type="submission" date="2020-08" db="EMBL/GenBank/DDBJ databases">
        <title>Sequencing the genomes of 1000 actinobacteria strains.</title>
        <authorList>
            <person name="Klenk H.-P."/>
        </authorList>
    </citation>
    <scope>NUCLEOTIDE SEQUENCE [LARGE SCALE GENOMIC DNA]</scope>
    <source>
        <strain evidence="13 14">DSM 45809</strain>
    </source>
</reference>
<dbReference type="InterPro" id="IPR008271">
    <property type="entry name" value="Ser/Thr_kinase_AS"/>
</dbReference>
<evidence type="ECO:0000256" key="11">
    <source>
        <dbReference type="SAM" id="MobiDB-lite"/>
    </source>
</evidence>
<evidence type="ECO:0000256" key="5">
    <source>
        <dbReference type="ARBA" id="ARBA00038035"/>
    </source>
</evidence>
<evidence type="ECO:0000256" key="9">
    <source>
        <dbReference type="ARBA" id="ARBA00051693"/>
    </source>
</evidence>
<dbReference type="SMART" id="SM00220">
    <property type="entry name" value="S_TKc"/>
    <property type="match status" value="1"/>
</dbReference>
<dbReference type="InterPro" id="IPR017441">
    <property type="entry name" value="Protein_kinase_ATP_BS"/>
</dbReference>
<keyword evidence="14" id="KW-1185">Reference proteome</keyword>
<evidence type="ECO:0000259" key="12">
    <source>
        <dbReference type="PROSITE" id="PS50011"/>
    </source>
</evidence>
<feature type="compositionally biased region" description="Pro residues" evidence="11">
    <location>
        <begin position="303"/>
        <end position="317"/>
    </location>
</feature>
<feature type="region of interest" description="Disordered" evidence="11">
    <location>
        <begin position="380"/>
        <end position="433"/>
    </location>
</feature>
<evidence type="ECO:0000313" key="14">
    <source>
        <dbReference type="Proteomes" id="UP000546162"/>
    </source>
</evidence>
<dbReference type="PROSITE" id="PS00108">
    <property type="entry name" value="PROTEIN_KINASE_ST"/>
    <property type="match status" value="1"/>
</dbReference>
<dbReference type="InterPro" id="IPR011009">
    <property type="entry name" value="Kinase-like_dom_sf"/>
</dbReference>
<comment type="catalytic activity">
    <reaction evidence="8">
        <text>L-threonyl-[protein] + ATP = O-phospho-L-threonyl-[protein] + ADP + H(+)</text>
        <dbReference type="Rhea" id="RHEA:46608"/>
        <dbReference type="Rhea" id="RHEA-COMP:11060"/>
        <dbReference type="Rhea" id="RHEA-COMP:11605"/>
        <dbReference type="ChEBI" id="CHEBI:15378"/>
        <dbReference type="ChEBI" id="CHEBI:30013"/>
        <dbReference type="ChEBI" id="CHEBI:30616"/>
        <dbReference type="ChEBI" id="CHEBI:61977"/>
        <dbReference type="ChEBI" id="CHEBI:456216"/>
        <dbReference type="EC" id="2.7.12.2"/>
    </reaction>
</comment>
<dbReference type="EMBL" id="JACHNB010000001">
    <property type="protein sequence ID" value="MBB4736786.1"/>
    <property type="molecule type" value="Genomic_DNA"/>
</dbReference>
<evidence type="ECO:0000256" key="8">
    <source>
        <dbReference type="ARBA" id="ARBA00049299"/>
    </source>
</evidence>
<protein>
    <recommendedName>
        <fullName evidence="6">mitogen-activated protein kinase kinase</fullName>
        <ecNumber evidence="6">2.7.12.2</ecNumber>
    </recommendedName>
</protein>
<dbReference type="Proteomes" id="UP000546162">
    <property type="component" value="Unassembled WGS sequence"/>
</dbReference>
<evidence type="ECO:0000256" key="10">
    <source>
        <dbReference type="PROSITE-ProRule" id="PRU10141"/>
    </source>
</evidence>
<dbReference type="Pfam" id="PF00069">
    <property type="entry name" value="Pkinase"/>
    <property type="match status" value="1"/>
</dbReference>
<evidence type="ECO:0000256" key="3">
    <source>
        <dbReference type="ARBA" id="ARBA00022777"/>
    </source>
</evidence>
<comment type="similarity">
    <text evidence="5">Belongs to the protein kinase superfamily. STE Ser/Thr protein kinase family. MAP kinase kinase subfamily.</text>
</comment>
<dbReference type="PROSITE" id="PS00107">
    <property type="entry name" value="PROTEIN_KINASE_ATP"/>
    <property type="match status" value="1"/>
</dbReference>
<dbReference type="PANTHER" id="PTHR48013">
    <property type="entry name" value="DUAL SPECIFICITY MITOGEN-ACTIVATED PROTEIN KINASE KINASE 5-RELATED"/>
    <property type="match status" value="1"/>
</dbReference>
<dbReference type="GO" id="GO:0004672">
    <property type="term" value="F:protein kinase activity"/>
    <property type="evidence" value="ECO:0007669"/>
    <property type="project" value="InterPro"/>
</dbReference>
<comment type="catalytic activity">
    <reaction evidence="7">
        <text>L-seryl-[protein] + ATP = O-phospho-L-seryl-[protein] + ADP + H(+)</text>
        <dbReference type="Rhea" id="RHEA:17989"/>
        <dbReference type="Rhea" id="RHEA-COMP:9863"/>
        <dbReference type="Rhea" id="RHEA-COMP:11604"/>
        <dbReference type="ChEBI" id="CHEBI:15378"/>
        <dbReference type="ChEBI" id="CHEBI:29999"/>
        <dbReference type="ChEBI" id="CHEBI:30616"/>
        <dbReference type="ChEBI" id="CHEBI:83421"/>
        <dbReference type="ChEBI" id="CHEBI:456216"/>
        <dbReference type="EC" id="2.7.12.2"/>
    </reaction>
</comment>
<keyword evidence="3 13" id="KW-0418">Kinase</keyword>
<keyword evidence="2 10" id="KW-0547">Nucleotide-binding</keyword>
<dbReference type="InterPro" id="IPR000719">
    <property type="entry name" value="Prot_kinase_dom"/>
</dbReference>
<evidence type="ECO:0000313" key="13">
    <source>
        <dbReference type="EMBL" id="MBB4736786.1"/>
    </source>
</evidence>
<dbReference type="Gene3D" id="1.10.510.10">
    <property type="entry name" value="Transferase(Phosphotransferase) domain 1"/>
    <property type="match status" value="1"/>
</dbReference>
<organism evidence="13 14">
    <name type="scientific">Actinoplanes octamycinicus</name>
    <dbReference type="NCBI Taxonomy" id="135948"/>
    <lineage>
        <taxon>Bacteria</taxon>
        <taxon>Bacillati</taxon>
        <taxon>Actinomycetota</taxon>
        <taxon>Actinomycetes</taxon>
        <taxon>Micromonosporales</taxon>
        <taxon>Micromonosporaceae</taxon>
        <taxon>Actinoplanes</taxon>
    </lineage>
</organism>